<dbReference type="Pfam" id="PF00534">
    <property type="entry name" value="Glycos_transf_1"/>
    <property type="match status" value="1"/>
</dbReference>
<evidence type="ECO:0000259" key="2">
    <source>
        <dbReference type="Pfam" id="PF13439"/>
    </source>
</evidence>
<accession>W6N2Q7</accession>
<comment type="caution">
    <text evidence="3">The sequence shown here is derived from an EMBL/GenBank/DDBJ whole genome shotgun (WGS) entry which is preliminary data.</text>
</comment>
<evidence type="ECO:0000259" key="1">
    <source>
        <dbReference type="Pfam" id="PF00534"/>
    </source>
</evidence>
<dbReference type="InterPro" id="IPR050194">
    <property type="entry name" value="Glycosyltransferase_grp1"/>
</dbReference>
<dbReference type="RefSeq" id="WP_017895350.1">
    <property type="nucleotide sequence ID" value="NZ_CBXI010000008.1"/>
</dbReference>
<name>W6N2Q7_CLOTY</name>
<protein>
    <submittedName>
        <fullName evidence="3">Poly(Glycerol-phosphate) alpha-glucosyltransferase</fullName>
        <ecNumber evidence="3">2.4.1.52</ecNumber>
    </submittedName>
</protein>
<reference evidence="3 4" key="1">
    <citation type="journal article" date="2015" name="Genome Announc.">
        <title>Draft Genome Sequence of Clostridium tyrobutyricum Strain DIVETGP, Isolated from Cow's Milk for Grana Padano Production.</title>
        <authorList>
            <person name="Soggiu A."/>
            <person name="Piras C."/>
            <person name="Gaiarsa S."/>
            <person name="Sassera D."/>
            <person name="Roncada P."/>
            <person name="Bendixen E."/>
            <person name="Brasca M."/>
            <person name="Bonizzi L."/>
        </authorList>
    </citation>
    <scope>NUCLEOTIDE SEQUENCE [LARGE SCALE GENOMIC DNA]</scope>
    <source>
        <strain evidence="3 4">DIVETGP</strain>
    </source>
</reference>
<keyword evidence="3" id="KW-0328">Glycosyltransferase</keyword>
<feature type="domain" description="Glycosyltransferase subfamily 4-like N-terminal" evidence="2">
    <location>
        <begin position="64"/>
        <end position="164"/>
    </location>
</feature>
<evidence type="ECO:0000313" key="3">
    <source>
        <dbReference type="EMBL" id="CDL90683.1"/>
    </source>
</evidence>
<dbReference type="PANTHER" id="PTHR45947">
    <property type="entry name" value="SULFOQUINOVOSYL TRANSFERASE SQD2"/>
    <property type="match status" value="1"/>
</dbReference>
<proteinExistence type="predicted"/>
<dbReference type="EC" id="2.4.1.52" evidence="3"/>
<dbReference type="Gene3D" id="3.40.50.2000">
    <property type="entry name" value="Glycogen Phosphorylase B"/>
    <property type="match status" value="2"/>
</dbReference>
<organism evidence="3 4">
    <name type="scientific">Clostridium tyrobutyricum DIVETGP</name>
    <dbReference type="NCBI Taxonomy" id="1408889"/>
    <lineage>
        <taxon>Bacteria</taxon>
        <taxon>Bacillati</taxon>
        <taxon>Bacillota</taxon>
        <taxon>Clostridia</taxon>
        <taxon>Eubacteriales</taxon>
        <taxon>Clostridiaceae</taxon>
        <taxon>Clostridium</taxon>
    </lineage>
</organism>
<dbReference type="GO" id="GO:0047265">
    <property type="term" value="F:poly(glycerol-phosphate) alpha-glucosyltransferase activity"/>
    <property type="evidence" value="ECO:0007669"/>
    <property type="project" value="UniProtKB-EC"/>
</dbReference>
<dbReference type="InterPro" id="IPR028098">
    <property type="entry name" value="Glyco_trans_4-like_N"/>
</dbReference>
<dbReference type="InterPro" id="IPR001296">
    <property type="entry name" value="Glyco_trans_1"/>
</dbReference>
<dbReference type="OrthoDB" id="3199616at2"/>
<dbReference type="SUPFAM" id="SSF53756">
    <property type="entry name" value="UDP-Glycosyltransferase/glycogen phosphorylase"/>
    <property type="match status" value="1"/>
</dbReference>
<dbReference type="AlphaFoldDB" id="W6N2Q7"/>
<dbReference type="GeneID" id="29419714"/>
<dbReference type="EMBL" id="CBXI010000008">
    <property type="protein sequence ID" value="CDL90683.1"/>
    <property type="molecule type" value="Genomic_DNA"/>
</dbReference>
<dbReference type="Proteomes" id="UP000019482">
    <property type="component" value="Unassembled WGS sequence"/>
</dbReference>
<dbReference type="PANTHER" id="PTHR45947:SF3">
    <property type="entry name" value="SULFOQUINOVOSYL TRANSFERASE SQD2"/>
    <property type="match status" value="1"/>
</dbReference>
<dbReference type="CDD" id="cd03801">
    <property type="entry name" value="GT4_PimA-like"/>
    <property type="match status" value="1"/>
</dbReference>
<evidence type="ECO:0000313" key="4">
    <source>
        <dbReference type="Proteomes" id="UP000019482"/>
    </source>
</evidence>
<sequence>MNIVQIISGNDNGGGARHVLNICSNNIFDMKSSIVTIGKGFLYDVAIKNNIEVVNFAYKDILGEKFLNYLKRNDIDILNFHGAKSNFLYSVINRKLNIPCAVTVHSDYRYDFLNNKLKKYIYTPLSIRGLKKFDNYICVSNYLKNLLDKSNFTGNKYVVNNGINFNSPKIVLARDDLRMEFNINKDDFVYVMVARMHPIKNHDTLIRAFYMLQDQFSDTKLLLVGDGELEESLKHMVEDLKMKDKVIFTGFKNNVLDFINASDISILTSFNEGGAPPLVVLESALLKKTVICSDVGDMNLIVNSKNGYLINPKDKKDIYNKMEKAYLNRDKLGVVGDNFYRDMLNGFSMKKFWENYYKTYLHILGGVK</sequence>
<keyword evidence="4" id="KW-1185">Reference proteome</keyword>
<feature type="domain" description="Glycosyl transferase family 1" evidence="1">
    <location>
        <begin position="174"/>
        <end position="331"/>
    </location>
</feature>
<dbReference type="Pfam" id="PF13439">
    <property type="entry name" value="Glyco_transf_4"/>
    <property type="match status" value="1"/>
</dbReference>
<keyword evidence="3" id="KW-0808">Transferase</keyword>
<gene>
    <name evidence="3" type="ORF">CTDIVETGP_0753</name>
</gene>